<dbReference type="InterPro" id="IPR048469">
    <property type="entry name" value="YchJ-like_M"/>
</dbReference>
<protein>
    <recommendedName>
        <fullName evidence="1">UPF0225 protein JDN41_10010</fullName>
    </recommendedName>
</protein>
<reference evidence="3 4" key="1">
    <citation type="submission" date="2020-12" db="EMBL/GenBank/DDBJ databases">
        <title>Revised draft genomes of Rhodomicrobium vannielii ATCC 17100 and Rhodomicrobium udaipurense JA643.</title>
        <authorList>
            <person name="Conners E.M."/>
            <person name="Davenport E.J."/>
            <person name="Bose A."/>
        </authorList>
    </citation>
    <scope>NUCLEOTIDE SEQUENCE [LARGE SCALE GENOMIC DNA]</scope>
    <source>
        <strain evidence="3 4">JA643</strain>
    </source>
</reference>
<dbReference type="Pfam" id="PF17775">
    <property type="entry name" value="YchJ_M-like"/>
    <property type="match status" value="1"/>
</dbReference>
<dbReference type="InterPro" id="IPR032710">
    <property type="entry name" value="NTF2-like_dom_sf"/>
</dbReference>
<dbReference type="Gene3D" id="3.10.450.50">
    <property type="match status" value="1"/>
</dbReference>
<dbReference type="Proteomes" id="UP000623250">
    <property type="component" value="Unassembled WGS sequence"/>
</dbReference>
<dbReference type="RefSeq" id="WP_037237055.1">
    <property type="nucleotide sequence ID" value="NZ_JAEMUK010000019.1"/>
</dbReference>
<dbReference type="EMBL" id="JAEMUK010000019">
    <property type="protein sequence ID" value="MBJ7543896.1"/>
    <property type="molecule type" value="Genomic_DNA"/>
</dbReference>
<feature type="domain" description="YchJ-like middle NTF2-like" evidence="2">
    <location>
        <begin position="34"/>
        <end position="127"/>
    </location>
</feature>
<dbReference type="AlphaFoldDB" id="A0A8I1KK99"/>
<proteinExistence type="inferred from homology"/>
<name>A0A8I1KK99_9HYPH</name>
<dbReference type="PANTHER" id="PTHR33747:SF1">
    <property type="entry name" value="ADENYLATE CYCLASE-ASSOCIATED CAP C-TERMINAL DOMAIN-CONTAINING PROTEIN"/>
    <property type="match status" value="1"/>
</dbReference>
<dbReference type="PANTHER" id="PTHR33747">
    <property type="entry name" value="UPF0225 PROTEIN SCO1677"/>
    <property type="match status" value="1"/>
</dbReference>
<evidence type="ECO:0000313" key="4">
    <source>
        <dbReference type="Proteomes" id="UP000623250"/>
    </source>
</evidence>
<dbReference type="SUPFAM" id="SSF54427">
    <property type="entry name" value="NTF2-like"/>
    <property type="match status" value="1"/>
</dbReference>
<accession>A0A8I1KK99</accession>
<comment type="similarity">
    <text evidence="1">Belongs to the UPF0225 family.</text>
</comment>
<dbReference type="HAMAP" id="MF_00612">
    <property type="entry name" value="UPF0225"/>
    <property type="match status" value="1"/>
</dbReference>
<evidence type="ECO:0000259" key="2">
    <source>
        <dbReference type="Pfam" id="PF17775"/>
    </source>
</evidence>
<comment type="caution">
    <text evidence="3">The sequence shown here is derived from an EMBL/GenBank/DDBJ whole genome shotgun (WGS) entry which is preliminary data.</text>
</comment>
<dbReference type="InterPro" id="IPR023006">
    <property type="entry name" value="YchJ-like"/>
</dbReference>
<keyword evidence="4" id="KW-1185">Reference proteome</keyword>
<sequence>MKEEKTYRGPCPCGSLLSYERCCQRLHNGEPAADAEALMRSRYTGFGLKLQDYLLETWHPTTRPTDLDVEASARRWLGLKVTRHEATGPDTADVEFVARYKAKGRVWEIRETSHFVREEGRWYYVDGDFEKQP</sequence>
<organism evidence="3 4">
    <name type="scientific">Rhodomicrobium udaipurense</name>
    <dbReference type="NCBI Taxonomy" id="1202716"/>
    <lineage>
        <taxon>Bacteria</taxon>
        <taxon>Pseudomonadati</taxon>
        <taxon>Pseudomonadota</taxon>
        <taxon>Alphaproteobacteria</taxon>
        <taxon>Hyphomicrobiales</taxon>
        <taxon>Hyphomicrobiaceae</taxon>
        <taxon>Rhodomicrobium</taxon>
    </lineage>
</organism>
<evidence type="ECO:0000256" key="1">
    <source>
        <dbReference type="HAMAP-Rule" id="MF_00612"/>
    </source>
</evidence>
<evidence type="ECO:0000313" key="3">
    <source>
        <dbReference type="EMBL" id="MBJ7543896.1"/>
    </source>
</evidence>
<gene>
    <name evidence="3" type="ORF">JDN41_10010</name>
</gene>